<reference evidence="2" key="1">
    <citation type="journal article" date="2019" name="Int. J. Syst. Evol. Microbiol.">
        <title>The Global Catalogue of Microorganisms (GCM) 10K type strain sequencing project: providing services to taxonomists for standard genome sequencing and annotation.</title>
        <authorList>
            <consortium name="The Broad Institute Genomics Platform"/>
            <consortium name="The Broad Institute Genome Sequencing Center for Infectious Disease"/>
            <person name="Wu L."/>
            <person name="Ma J."/>
        </authorList>
    </citation>
    <scope>NUCLEOTIDE SEQUENCE [LARGE SCALE GENOMIC DNA]</scope>
    <source>
        <strain evidence="2">CCUG 52478</strain>
    </source>
</reference>
<protein>
    <recommendedName>
        <fullName evidence="3">DUF3303 domain-containing protein</fullName>
    </recommendedName>
</protein>
<accession>A0ABW3W964</accession>
<gene>
    <name evidence="1" type="ORF">ACFQ3F_23765</name>
</gene>
<evidence type="ECO:0008006" key="3">
    <source>
        <dbReference type="Google" id="ProtNLM"/>
    </source>
</evidence>
<evidence type="ECO:0000313" key="1">
    <source>
        <dbReference type="EMBL" id="MFD1250828.1"/>
    </source>
</evidence>
<evidence type="ECO:0000313" key="2">
    <source>
        <dbReference type="Proteomes" id="UP001597229"/>
    </source>
</evidence>
<dbReference type="Proteomes" id="UP001597229">
    <property type="component" value="Unassembled WGS sequence"/>
</dbReference>
<comment type="caution">
    <text evidence="1">The sequence shown here is derived from an EMBL/GenBank/DDBJ whole genome shotgun (WGS) entry which is preliminary data.</text>
</comment>
<keyword evidence="2" id="KW-1185">Reference proteome</keyword>
<name>A0ABW3W964_9ACTN</name>
<dbReference type="EMBL" id="JBHTLX010000029">
    <property type="protein sequence ID" value="MFD1250828.1"/>
    <property type="molecule type" value="Genomic_DNA"/>
</dbReference>
<sequence length="70" mass="7806">MGHRHVWVKEKFGPRMLPGFLLAWRQTPDGWEALVTWAASGPDMIMTDWVPAERLAPVAAERPGMGTAYG</sequence>
<proteinExistence type="predicted"/>
<dbReference type="RefSeq" id="WP_367918272.1">
    <property type="nucleotide sequence ID" value="NZ_BAABAC010000009.1"/>
</dbReference>
<organism evidence="1 2">
    <name type="scientific">Nocardioides ginsengisoli</name>
    <dbReference type="NCBI Taxonomy" id="363868"/>
    <lineage>
        <taxon>Bacteria</taxon>
        <taxon>Bacillati</taxon>
        <taxon>Actinomycetota</taxon>
        <taxon>Actinomycetes</taxon>
        <taxon>Propionibacteriales</taxon>
        <taxon>Nocardioidaceae</taxon>
        <taxon>Nocardioides</taxon>
    </lineage>
</organism>